<feature type="transmembrane region" description="Helical" evidence="5">
    <location>
        <begin position="69"/>
        <end position="92"/>
    </location>
</feature>
<protein>
    <submittedName>
        <fullName evidence="7">MFS transporter</fullName>
    </submittedName>
</protein>
<dbReference type="PANTHER" id="PTHR23514:SF13">
    <property type="entry name" value="INNER MEMBRANE PROTEIN YBJJ"/>
    <property type="match status" value="1"/>
</dbReference>
<dbReference type="Proteomes" id="UP000645217">
    <property type="component" value="Unassembled WGS sequence"/>
</dbReference>
<feature type="transmembrane region" description="Helical" evidence="5">
    <location>
        <begin position="237"/>
        <end position="262"/>
    </location>
</feature>
<dbReference type="InterPro" id="IPR051788">
    <property type="entry name" value="MFS_Transporter"/>
</dbReference>
<dbReference type="InterPro" id="IPR020846">
    <property type="entry name" value="MFS_dom"/>
</dbReference>
<feature type="transmembrane region" description="Helical" evidence="5">
    <location>
        <begin position="38"/>
        <end position="57"/>
    </location>
</feature>
<gene>
    <name evidence="7" type="ORF">GCM10007964_58260</name>
</gene>
<dbReference type="InterPro" id="IPR011701">
    <property type="entry name" value="MFS"/>
</dbReference>
<evidence type="ECO:0000256" key="3">
    <source>
        <dbReference type="ARBA" id="ARBA00022989"/>
    </source>
</evidence>
<feature type="transmembrane region" description="Helical" evidence="5">
    <location>
        <begin position="157"/>
        <end position="183"/>
    </location>
</feature>
<comment type="subcellular location">
    <subcellularLocation>
        <location evidence="1">Cell membrane</location>
        <topology evidence="1">Multi-pass membrane protein</topology>
    </subcellularLocation>
</comment>
<keyword evidence="4 5" id="KW-0472">Membrane</keyword>
<feature type="transmembrane region" description="Helical" evidence="5">
    <location>
        <begin position="204"/>
        <end position="225"/>
    </location>
</feature>
<dbReference type="SUPFAM" id="SSF103473">
    <property type="entry name" value="MFS general substrate transporter"/>
    <property type="match status" value="1"/>
</dbReference>
<dbReference type="PROSITE" id="PS50850">
    <property type="entry name" value="MFS"/>
    <property type="match status" value="1"/>
</dbReference>
<dbReference type="Gene3D" id="1.20.1250.20">
    <property type="entry name" value="MFS general substrate transporter like domains"/>
    <property type="match status" value="2"/>
</dbReference>
<organism evidence="7 8">
    <name type="scientific">Sphaerisporangium melleum</name>
    <dbReference type="NCBI Taxonomy" id="321316"/>
    <lineage>
        <taxon>Bacteria</taxon>
        <taxon>Bacillati</taxon>
        <taxon>Actinomycetota</taxon>
        <taxon>Actinomycetes</taxon>
        <taxon>Streptosporangiales</taxon>
        <taxon>Streptosporangiaceae</taxon>
        <taxon>Sphaerisporangium</taxon>
    </lineage>
</organism>
<evidence type="ECO:0000256" key="2">
    <source>
        <dbReference type="ARBA" id="ARBA00022692"/>
    </source>
</evidence>
<reference evidence="7" key="2">
    <citation type="submission" date="2020-09" db="EMBL/GenBank/DDBJ databases">
        <authorList>
            <person name="Sun Q."/>
            <person name="Ohkuma M."/>
        </authorList>
    </citation>
    <scope>NUCLEOTIDE SEQUENCE</scope>
    <source>
        <strain evidence="7">JCM 13064</strain>
    </source>
</reference>
<comment type="caution">
    <text evidence="7">The sequence shown here is derived from an EMBL/GenBank/DDBJ whole genome shotgun (WGS) entry which is preliminary data.</text>
</comment>
<keyword evidence="2 5" id="KW-0812">Transmembrane</keyword>
<dbReference type="PANTHER" id="PTHR23514">
    <property type="entry name" value="BYPASS OF STOP CODON PROTEIN 6"/>
    <property type="match status" value="1"/>
</dbReference>
<dbReference type="GO" id="GO:0005886">
    <property type="term" value="C:plasma membrane"/>
    <property type="evidence" value="ECO:0007669"/>
    <property type="project" value="UniProtKB-SubCell"/>
</dbReference>
<proteinExistence type="predicted"/>
<dbReference type="EMBL" id="BMNT01000037">
    <property type="protein sequence ID" value="GGL08364.1"/>
    <property type="molecule type" value="Genomic_DNA"/>
</dbReference>
<evidence type="ECO:0000313" key="8">
    <source>
        <dbReference type="Proteomes" id="UP000645217"/>
    </source>
</evidence>
<dbReference type="InterPro" id="IPR036259">
    <property type="entry name" value="MFS_trans_sf"/>
</dbReference>
<feature type="transmembrane region" description="Helical" evidence="5">
    <location>
        <begin position="12"/>
        <end position="32"/>
    </location>
</feature>
<feature type="domain" description="Major facilitator superfamily (MFS) profile" evidence="6">
    <location>
        <begin position="1"/>
        <end position="386"/>
    </location>
</feature>
<dbReference type="AlphaFoldDB" id="A0A917VQD5"/>
<evidence type="ECO:0000259" key="6">
    <source>
        <dbReference type="PROSITE" id="PS50850"/>
    </source>
</evidence>
<dbReference type="RefSeq" id="WP_189166245.1">
    <property type="nucleotide sequence ID" value="NZ_BMNT01000037.1"/>
</dbReference>
<evidence type="ECO:0000256" key="5">
    <source>
        <dbReference type="SAM" id="Phobius"/>
    </source>
</evidence>
<name>A0A917VQD5_9ACTN</name>
<dbReference type="CDD" id="cd17393">
    <property type="entry name" value="MFS_MosC_like"/>
    <property type="match status" value="1"/>
</dbReference>
<accession>A0A917VQD5</accession>
<feature type="transmembrane region" description="Helical" evidence="5">
    <location>
        <begin position="300"/>
        <end position="320"/>
    </location>
</feature>
<sequence>MDRSLRLARAATFGYFAVNGFVMGMWVVHIPVVEHRAGVSHAVLGTLLLVLGGGAFAGMQAVGPLADRFGARVVLPVSAAACSLALVLPGLATGPWSLGAALLALGLGNGGVDVAMNAHAVRVERGYGRPVMSAFHAVFSVGGVLAALVGARTLSWGWAPAVTFGVVALAGVAVAVAAAFALLPGGDAAARQAPAGRGGRSRAVSSRIWVLAVLALMLMMCEGVANDWSVLHLRDVLGAPVAVAAFAYGAFAAAMTAGRLLADRVAGRFGPVVVVRYGACAAGAGLAVAALSPWAPLALAGWGVFGLGLSGCVPQLFSAAGHADPAAAATNVSRVAGLGYLGMLAGPMVIGPLTRLVPLNIAFFLPVACCVAAAAAAGVLRAPRAMPAQTGEGAHPAPQPDMS</sequence>
<evidence type="ECO:0000256" key="4">
    <source>
        <dbReference type="ARBA" id="ARBA00023136"/>
    </source>
</evidence>
<feature type="transmembrane region" description="Helical" evidence="5">
    <location>
        <begin position="356"/>
        <end position="380"/>
    </location>
</feature>
<dbReference type="Pfam" id="PF07690">
    <property type="entry name" value="MFS_1"/>
    <property type="match status" value="1"/>
</dbReference>
<feature type="transmembrane region" description="Helical" evidence="5">
    <location>
        <begin position="274"/>
        <end position="294"/>
    </location>
</feature>
<keyword evidence="3 5" id="KW-1133">Transmembrane helix</keyword>
<feature type="transmembrane region" description="Helical" evidence="5">
    <location>
        <begin position="332"/>
        <end position="350"/>
    </location>
</feature>
<reference evidence="7" key="1">
    <citation type="journal article" date="2014" name="Int. J. Syst. Evol. Microbiol.">
        <title>Complete genome sequence of Corynebacterium casei LMG S-19264T (=DSM 44701T), isolated from a smear-ripened cheese.</title>
        <authorList>
            <consortium name="US DOE Joint Genome Institute (JGI-PGF)"/>
            <person name="Walter F."/>
            <person name="Albersmeier A."/>
            <person name="Kalinowski J."/>
            <person name="Ruckert C."/>
        </authorList>
    </citation>
    <scope>NUCLEOTIDE SEQUENCE</scope>
    <source>
        <strain evidence="7">JCM 13064</strain>
    </source>
</reference>
<feature type="transmembrane region" description="Helical" evidence="5">
    <location>
        <begin position="131"/>
        <end position="151"/>
    </location>
</feature>
<evidence type="ECO:0000256" key="1">
    <source>
        <dbReference type="ARBA" id="ARBA00004651"/>
    </source>
</evidence>
<dbReference type="GO" id="GO:0022857">
    <property type="term" value="F:transmembrane transporter activity"/>
    <property type="evidence" value="ECO:0007669"/>
    <property type="project" value="InterPro"/>
</dbReference>
<evidence type="ECO:0000313" key="7">
    <source>
        <dbReference type="EMBL" id="GGL08364.1"/>
    </source>
</evidence>
<feature type="transmembrane region" description="Helical" evidence="5">
    <location>
        <begin position="98"/>
        <end position="119"/>
    </location>
</feature>
<keyword evidence="8" id="KW-1185">Reference proteome</keyword>